<keyword evidence="6" id="KW-0732">Signal</keyword>
<protein>
    <recommendedName>
        <fullName evidence="5">Transmembrane protein 254</fullName>
    </recommendedName>
</protein>
<dbReference type="Pfam" id="PF14934">
    <property type="entry name" value="TMEM254"/>
    <property type="match status" value="1"/>
</dbReference>
<evidence type="ECO:0000256" key="6">
    <source>
        <dbReference type="SAM" id="SignalP"/>
    </source>
</evidence>
<dbReference type="PANTHER" id="PTHR34104">
    <property type="entry name" value="TRANSMEMBRANE PROTEIN 254"/>
    <property type="match status" value="1"/>
</dbReference>
<evidence type="ECO:0000256" key="3">
    <source>
        <dbReference type="ARBA" id="ARBA00022989"/>
    </source>
</evidence>
<evidence type="ECO:0000256" key="2">
    <source>
        <dbReference type="ARBA" id="ARBA00022692"/>
    </source>
</evidence>
<gene>
    <name evidence="7" type="ORF">GOODEAATRI_031917</name>
</gene>
<reference evidence="7 8" key="1">
    <citation type="submission" date="2021-06" db="EMBL/GenBank/DDBJ databases">
        <authorList>
            <person name="Palmer J.M."/>
        </authorList>
    </citation>
    <scope>NUCLEOTIDE SEQUENCE [LARGE SCALE GENOMIC DNA]</scope>
    <source>
        <strain evidence="7 8">GA_2019</strain>
        <tissue evidence="7">Muscle</tissue>
    </source>
</reference>
<evidence type="ECO:0000256" key="1">
    <source>
        <dbReference type="ARBA" id="ARBA00004141"/>
    </source>
</evidence>
<dbReference type="InterPro" id="IPR028110">
    <property type="entry name" value="TMEM254"/>
</dbReference>
<proteinExistence type="predicted"/>
<accession>A0ABV0MPC2</accession>
<feature type="signal peptide" evidence="6">
    <location>
        <begin position="1"/>
        <end position="15"/>
    </location>
</feature>
<keyword evidence="8" id="KW-1185">Reference proteome</keyword>
<dbReference type="PANTHER" id="PTHR34104:SF3">
    <property type="entry name" value="TRANSMEMBRANE PROTEIN 254"/>
    <property type="match status" value="1"/>
</dbReference>
<evidence type="ECO:0000256" key="4">
    <source>
        <dbReference type="ARBA" id="ARBA00023136"/>
    </source>
</evidence>
<name>A0ABV0MPC2_9TELE</name>
<keyword evidence="2" id="KW-0812">Transmembrane</keyword>
<organism evidence="7 8">
    <name type="scientific">Goodea atripinnis</name>
    <dbReference type="NCBI Taxonomy" id="208336"/>
    <lineage>
        <taxon>Eukaryota</taxon>
        <taxon>Metazoa</taxon>
        <taxon>Chordata</taxon>
        <taxon>Craniata</taxon>
        <taxon>Vertebrata</taxon>
        <taxon>Euteleostomi</taxon>
        <taxon>Actinopterygii</taxon>
        <taxon>Neopterygii</taxon>
        <taxon>Teleostei</taxon>
        <taxon>Neoteleostei</taxon>
        <taxon>Acanthomorphata</taxon>
        <taxon>Ovalentaria</taxon>
        <taxon>Atherinomorphae</taxon>
        <taxon>Cyprinodontiformes</taxon>
        <taxon>Goodeidae</taxon>
        <taxon>Goodea</taxon>
    </lineage>
</organism>
<evidence type="ECO:0000313" key="7">
    <source>
        <dbReference type="EMBL" id="MEQ2160273.1"/>
    </source>
</evidence>
<feature type="non-terminal residue" evidence="7">
    <location>
        <position position="1"/>
    </location>
</feature>
<evidence type="ECO:0000313" key="8">
    <source>
        <dbReference type="Proteomes" id="UP001476798"/>
    </source>
</evidence>
<comment type="caution">
    <text evidence="7">The sequence shown here is derived from an EMBL/GenBank/DDBJ whole genome shotgun (WGS) entry which is preliminary data.</text>
</comment>
<dbReference type="Proteomes" id="UP001476798">
    <property type="component" value="Unassembled WGS sequence"/>
</dbReference>
<feature type="chain" id="PRO_5047143066" description="Transmembrane protein 254" evidence="6">
    <location>
        <begin position="16"/>
        <end position="79"/>
    </location>
</feature>
<dbReference type="EMBL" id="JAHRIO010005678">
    <property type="protein sequence ID" value="MEQ2160273.1"/>
    <property type="molecule type" value="Genomic_DNA"/>
</dbReference>
<evidence type="ECO:0000256" key="5">
    <source>
        <dbReference type="ARBA" id="ARBA00034834"/>
    </source>
</evidence>
<comment type="subcellular location">
    <subcellularLocation>
        <location evidence="1">Membrane</location>
        <topology evidence="1">Multi-pass membrane protein</topology>
    </subcellularLocation>
</comment>
<keyword evidence="4" id="KW-0472">Membrane</keyword>
<keyword evidence="3" id="KW-1133">Transmembrane helix</keyword>
<sequence length="79" mass="9003">CFWCLMFKLCTVILQFTVFAPEKIPFDHLGPFGSFCRYLVDNHADLMYKGWWAAFAAHVFEGIYALKVCSLNLCVGSLS</sequence>